<sequence>MGVPGNGNNLSHWTSPQVPSTGRKTSVDRTRELAQRNGKNQKSVSRLRSRRIGPPRPGRDALPGRDAVAAAR</sequence>
<organism evidence="2 3">
    <name type="scientific">Colocasia esculenta</name>
    <name type="common">Wild taro</name>
    <name type="synonym">Arum esculentum</name>
    <dbReference type="NCBI Taxonomy" id="4460"/>
    <lineage>
        <taxon>Eukaryota</taxon>
        <taxon>Viridiplantae</taxon>
        <taxon>Streptophyta</taxon>
        <taxon>Embryophyta</taxon>
        <taxon>Tracheophyta</taxon>
        <taxon>Spermatophyta</taxon>
        <taxon>Magnoliopsida</taxon>
        <taxon>Liliopsida</taxon>
        <taxon>Araceae</taxon>
        <taxon>Aroideae</taxon>
        <taxon>Colocasieae</taxon>
        <taxon>Colocasia</taxon>
    </lineage>
</organism>
<dbReference type="Proteomes" id="UP000652761">
    <property type="component" value="Unassembled WGS sequence"/>
</dbReference>
<protein>
    <submittedName>
        <fullName evidence="2">Uncharacterized protein</fullName>
    </submittedName>
</protein>
<evidence type="ECO:0000313" key="2">
    <source>
        <dbReference type="EMBL" id="MQL69555.1"/>
    </source>
</evidence>
<feature type="compositionally biased region" description="Basic and acidic residues" evidence="1">
    <location>
        <begin position="25"/>
        <end position="34"/>
    </location>
</feature>
<proteinExistence type="predicted"/>
<reference evidence="2" key="1">
    <citation type="submission" date="2017-07" db="EMBL/GenBank/DDBJ databases">
        <title>Taro Niue Genome Assembly and Annotation.</title>
        <authorList>
            <person name="Atibalentja N."/>
            <person name="Keating K."/>
            <person name="Fields C.J."/>
        </authorList>
    </citation>
    <scope>NUCLEOTIDE SEQUENCE</scope>
    <source>
        <strain evidence="2">Niue_2</strain>
        <tissue evidence="2">Leaf</tissue>
    </source>
</reference>
<evidence type="ECO:0000256" key="1">
    <source>
        <dbReference type="SAM" id="MobiDB-lite"/>
    </source>
</evidence>
<comment type="caution">
    <text evidence="2">The sequence shown here is derived from an EMBL/GenBank/DDBJ whole genome shotgun (WGS) entry which is preliminary data.</text>
</comment>
<dbReference type="AlphaFoldDB" id="A0A843TET7"/>
<evidence type="ECO:0000313" key="3">
    <source>
        <dbReference type="Proteomes" id="UP000652761"/>
    </source>
</evidence>
<accession>A0A843TET7</accession>
<dbReference type="EMBL" id="NMUH01000040">
    <property type="protein sequence ID" value="MQL69555.1"/>
    <property type="molecule type" value="Genomic_DNA"/>
</dbReference>
<feature type="region of interest" description="Disordered" evidence="1">
    <location>
        <begin position="1"/>
        <end position="72"/>
    </location>
</feature>
<name>A0A843TET7_COLES</name>
<keyword evidence="3" id="KW-1185">Reference proteome</keyword>
<feature type="compositionally biased region" description="Polar residues" evidence="1">
    <location>
        <begin position="1"/>
        <end position="24"/>
    </location>
</feature>
<gene>
    <name evidence="2" type="ORF">Taro_001834</name>
</gene>